<evidence type="ECO:0000313" key="9">
    <source>
        <dbReference type="EnsemblPlants" id="ORUFI11G17720.1"/>
    </source>
</evidence>
<accession>A0A0E0R9K9</accession>
<dbReference type="InterPro" id="IPR051558">
    <property type="entry name" value="Metallophosphoesterase_PAP"/>
</dbReference>
<reference evidence="9" key="2">
    <citation type="submission" date="2015-06" db="UniProtKB">
        <authorList>
            <consortium name="EnsemblPlants"/>
        </authorList>
    </citation>
    <scope>IDENTIFICATION</scope>
</reference>
<dbReference type="GO" id="GO:0003993">
    <property type="term" value="F:acid phosphatase activity"/>
    <property type="evidence" value="ECO:0007669"/>
    <property type="project" value="UniProtKB-UniRule"/>
</dbReference>
<name>A0A0E0R9K9_ORYRU</name>
<evidence type="ECO:0000256" key="3">
    <source>
        <dbReference type="ARBA" id="ARBA00022729"/>
    </source>
</evidence>
<keyword evidence="3 7" id="KW-0732">Signal</keyword>
<dbReference type="Proteomes" id="UP000008022">
    <property type="component" value="Unassembled WGS sequence"/>
</dbReference>
<dbReference type="EnsemblPlants" id="ORUFI11G17720.1">
    <property type="protein sequence ID" value="ORUFI11G17720.1"/>
    <property type="gene ID" value="ORUFI11G17720"/>
</dbReference>
<dbReference type="FunFam" id="3.60.21.10:FF:000226">
    <property type="entry name" value="Purple acid phosphatase 3"/>
    <property type="match status" value="1"/>
</dbReference>
<dbReference type="PANTHER" id="PTHR10161">
    <property type="entry name" value="TARTRATE-RESISTANT ACID PHOSPHATASE TYPE 5"/>
    <property type="match status" value="1"/>
</dbReference>
<sequence length="301" mass="33475">MDAPVITLLVFLVAVAAATAAAEMPRMEHPRKGDGSLSLLAVGDWGRRGAYNQSMVAAQMGIVGEKMDIDFVISTGDNFYKNGLTGVDDKAFEESFSDIYTAKSLHKPWYTVLGNHDYRGDALAQLSPVLRKVDSRWICIKSFVVSAEIADFFFVDTTPFVLKYWTDPKNSKYDWRGVSPRETYIANVLKDLEDALEQSKAPWKIVVGHHAIRSVSQHGDTKELLEHLLPILKQDSVPDERAGSKAWRGVQTANTDKVEFFYDGQGFMSLRLTAAEASLAFYDVAGKILHTWMVAKPATGY</sequence>
<feature type="signal peptide" evidence="7">
    <location>
        <begin position="1"/>
        <end position="22"/>
    </location>
</feature>
<feature type="binding site" evidence="6">
    <location>
        <position position="115"/>
    </location>
    <ligand>
        <name>Fe cation</name>
        <dbReference type="ChEBI" id="CHEBI:24875"/>
        <label>2</label>
    </ligand>
</feature>
<evidence type="ECO:0000256" key="7">
    <source>
        <dbReference type="SAM" id="SignalP"/>
    </source>
</evidence>
<feature type="binding site" evidence="6">
    <location>
        <position position="77"/>
    </location>
    <ligand>
        <name>Fe cation</name>
        <dbReference type="ChEBI" id="CHEBI:24875"/>
        <label>2</label>
    </ligand>
</feature>
<dbReference type="Pfam" id="PF00149">
    <property type="entry name" value="Metallophos"/>
    <property type="match status" value="1"/>
</dbReference>
<feature type="domain" description="Calcineurin-like phosphoesterase" evidence="8">
    <location>
        <begin position="39"/>
        <end position="226"/>
    </location>
</feature>
<dbReference type="InterPro" id="IPR029052">
    <property type="entry name" value="Metallo-depent_PP-like"/>
</dbReference>
<protein>
    <recommendedName>
        <fullName evidence="5">Purple acid phosphatase</fullName>
        <ecNumber evidence="5">3.1.3.2</ecNumber>
    </recommendedName>
</protein>
<keyword evidence="4 5" id="KW-0378">Hydrolase</keyword>
<dbReference type="SUPFAM" id="SSF56300">
    <property type="entry name" value="Metallo-dependent phosphatases"/>
    <property type="match status" value="1"/>
</dbReference>
<feature type="binding site" evidence="6">
    <location>
        <position position="44"/>
    </location>
    <ligand>
        <name>Fe cation</name>
        <dbReference type="ChEBI" id="CHEBI:24875"/>
        <label>1</label>
    </ligand>
</feature>
<evidence type="ECO:0000256" key="1">
    <source>
        <dbReference type="ARBA" id="ARBA00000032"/>
    </source>
</evidence>
<dbReference type="HOGENOM" id="CLU_043332_3_0_1"/>
<dbReference type="PIRSF" id="PIRSF000898">
    <property type="entry name" value="Acid_Ptase_5"/>
    <property type="match status" value="1"/>
</dbReference>
<organism evidence="9 10">
    <name type="scientific">Oryza rufipogon</name>
    <name type="common">Brownbeard rice</name>
    <name type="synonym">Asian wild rice</name>
    <dbReference type="NCBI Taxonomy" id="4529"/>
    <lineage>
        <taxon>Eukaryota</taxon>
        <taxon>Viridiplantae</taxon>
        <taxon>Streptophyta</taxon>
        <taxon>Embryophyta</taxon>
        <taxon>Tracheophyta</taxon>
        <taxon>Spermatophyta</taxon>
        <taxon>Magnoliopsida</taxon>
        <taxon>Liliopsida</taxon>
        <taxon>Poales</taxon>
        <taxon>Poaceae</taxon>
        <taxon>BOP clade</taxon>
        <taxon>Oryzoideae</taxon>
        <taxon>Oryzeae</taxon>
        <taxon>Oryzinae</taxon>
        <taxon>Oryza</taxon>
    </lineage>
</organism>
<evidence type="ECO:0000256" key="2">
    <source>
        <dbReference type="ARBA" id="ARBA00008723"/>
    </source>
</evidence>
<dbReference type="CDD" id="cd07378">
    <property type="entry name" value="MPP_ACP5"/>
    <property type="match status" value="1"/>
</dbReference>
<dbReference type="OMA" id="VWSIGNH"/>
<feature type="binding site" evidence="6">
    <location>
        <position position="209"/>
    </location>
    <ligand>
        <name>Fe cation</name>
        <dbReference type="ChEBI" id="CHEBI:24875"/>
        <label>2</label>
    </ligand>
</feature>
<dbReference type="Gene3D" id="3.60.21.10">
    <property type="match status" value="1"/>
</dbReference>
<dbReference type="InterPro" id="IPR004843">
    <property type="entry name" value="Calcineurin-like_PHP"/>
</dbReference>
<dbReference type="AlphaFoldDB" id="A0A0E0R9K9"/>
<keyword evidence="6" id="KW-0479">Metal-binding</keyword>
<dbReference type="InterPro" id="IPR024927">
    <property type="entry name" value="Acid_PPase"/>
</dbReference>
<reference evidence="10" key="1">
    <citation type="submission" date="2013-06" db="EMBL/GenBank/DDBJ databases">
        <authorList>
            <person name="Zhao Q."/>
        </authorList>
    </citation>
    <scope>NUCLEOTIDE SEQUENCE</scope>
    <source>
        <strain evidence="10">cv. W1943</strain>
    </source>
</reference>
<proteinExistence type="inferred from homology"/>
<dbReference type="PANTHER" id="PTHR10161:SF14">
    <property type="entry name" value="TARTRATE-RESISTANT ACID PHOSPHATASE TYPE 5"/>
    <property type="match status" value="1"/>
</dbReference>
<dbReference type="Gramene" id="ORUFI11G17720.1">
    <property type="protein sequence ID" value="ORUFI11G17720.1"/>
    <property type="gene ID" value="ORUFI11G17720"/>
</dbReference>
<evidence type="ECO:0000256" key="4">
    <source>
        <dbReference type="ARBA" id="ARBA00022801"/>
    </source>
</evidence>
<dbReference type="EC" id="3.1.3.2" evidence="5"/>
<keyword evidence="5 6" id="KW-0408">Iron</keyword>
<feature type="binding site" evidence="6">
    <location>
        <position position="80"/>
    </location>
    <ligand>
        <name>Fe cation</name>
        <dbReference type="ChEBI" id="CHEBI:24875"/>
        <label>1</label>
    </ligand>
</feature>
<evidence type="ECO:0000259" key="8">
    <source>
        <dbReference type="Pfam" id="PF00149"/>
    </source>
</evidence>
<evidence type="ECO:0000256" key="5">
    <source>
        <dbReference type="PIRNR" id="PIRNR000898"/>
    </source>
</evidence>
<evidence type="ECO:0000256" key="6">
    <source>
        <dbReference type="PIRSR" id="PIRSR000898-1"/>
    </source>
</evidence>
<comment type="similarity">
    <text evidence="2">Belongs to the metallophosphoesterase superfamily. Purple acid phosphatase family.</text>
</comment>
<dbReference type="eggNOG" id="KOG2679">
    <property type="taxonomic scope" value="Eukaryota"/>
</dbReference>
<comment type="catalytic activity">
    <reaction evidence="1 5">
        <text>a phosphate monoester + H2O = an alcohol + phosphate</text>
        <dbReference type="Rhea" id="RHEA:15017"/>
        <dbReference type="ChEBI" id="CHEBI:15377"/>
        <dbReference type="ChEBI" id="CHEBI:30879"/>
        <dbReference type="ChEBI" id="CHEBI:43474"/>
        <dbReference type="ChEBI" id="CHEBI:67140"/>
        <dbReference type="EC" id="3.1.3.2"/>
    </reaction>
</comment>
<keyword evidence="10" id="KW-1185">Reference proteome</keyword>
<comment type="cofactor">
    <cofactor evidence="6">
        <name>Fe cation</name>
        <dbReference type="ChEBI" id="CHEBI:24875"/>
    </cofactor>
    <text evidence="6">Binds 2 iron ions per subunit.</text>
</comment>
<dbReference type="GO" id="GO:0046872">
    <property type="term" value="F:metal ion binding"/>
    <property type="evidence" value="ECO:0007669"/>
    <property type="project" value="UniProtKB-KW"/>
</dbReference>
<dbReference type="STRING" id="4529.A0A0E0R9K9"/>
<evidence type="ECO:0000313" key="10">
    <source>
        <dbReference type="Proteomes" id="UP000008022"/>
    </source>
</evidence>
<feature type="chain" id="PRO_5002372486" description="Purple acid phosphatase" evidence="7">
    <location>
        <begin position="23"/>
        <end position="301"/>
    </location>
</feature>
<feature type="binding site" evidence="6">
    <location>
        <position position="77"/>
    </location>
    <ligand>
        <name>Fe cation</name>
        <dbReference type="ChEBI" id="CHEBI:24875"/>
        <label>1</label>
    </ligand>
</feature>